<dbReference type="InterPro" id="IPR003339">
    <property type="entry name" value="ABC/ECF_trnsptr_transmembrane"/>
</dbReference>
<keyword evidence="4 6" id="KW-1133">Transmembrane helix</keyword>
<keyword evidence="3 6" id="KW-0812">Transmembrane</keyword>
<dbReference type="Proteomes" id="UP000218164">
    <property type="component" value="Unassembled WGS sequence"/>
</dbReference>
<dbReference type="GO" id="GO:0006824">
    <property type="term" value="P:cobalt ion transport"/>
    <property type="evidence" value="ECO:0007669"/>
    <property type="project" value="InterPro"/>
</dbReference>
<dbReference type="AlphaFoldDB" id="A0A2A2HTR9"/>
<proteinExistence type="predicted"/>
<evidence type="ECO:0000256" key="3">
    <source>
        <dbReference type="ARBA" id="ARBA00022692"/>
    </source>
</evidence>
<dbReference type="InterPro" id="IPR012809">
    <property type="entry name" value="ECF_CbiQ"/>
</dbReference>
<evidence type="ECO:0000256" key="5">
    <source>
        <dbReference type="ARBA" id="ARBA00023136"/>
    </source>
</evidence>
<evidence type="ECO:0000313" key="8">
    <source>
        <dbReference type="Proteomes" id="UP000218164"/>
    </source>
</evidence>
<feature type="transmembrane region" description="Helical" evidence="6">
    <location>
        <begin position="36"/>
        <end position="64"/>
    </location>
</feature>
<comment type="caution">
    <text evidence="7">The sequence shown here is derived from an EMBL/GenBank/DDBJ whole genome shotgun (WGS) entry which is preliminary data.</text>
</comment>
<dbReference type="GO" id="GO:0043190">
    <property type="term" value="C:ATP-binding cassette (ABC) transporter complex"/>
    <property type="evidence" value="ECO:0007669"/>
    <property type="project" value="InterPro"/>
</dbReference>
<dbReference type="OrthoDB" id="51610at2157"/>
<evidence type="ECO:0000256" key="4">
    <source>
        <dbReference type="ARBA" id="ARBA00022989"/>
    </source>
</evidence>
<feature type="transmembrane region" description="Helical" evidence="6">
    <location>
        <begin position="76"/>
        <end position="96"/>
    </location>
</feature>
<sequence length="272" mass="31242">MNNSQASGHIPDLDLITYYSENSYSFLSKASPWIKLIGLIAIILILTIVKSVEVLVALYALLLLLYWQIGLPVRKLFDWCLLPVLFVLSLVILLMWNETGVPLFSLKFFWFSLTLTDNGLLLVVRLLLKALISMTSSLLFLMTTKYAYLSVMIYRIFPFPIDQIFLMSYRFLFITLDMVDSMIRAFKSRGGGLIKSVVRQSQTFAEIFALVFIRSYDQAERVNKAMESRGYDGTYTTSTEVPQMKPIDYIVLLVFLVVIIYLLLFHNSSISR</sequence>
<keyword evidence="5 6" id="KW-0472">Membrane</keyword>
<evidence type="ECO:0000256" key="2">
    <source>
        <dbReference type="ARBA" id="ARBA00022475"/>
    </source>
</evidence>
<dbReference type="NCBIfam" id="TIGR02454">
    <property type="entry name" value="ECF_T_CbiQ"/>
    <property type="match status" value="1"/>
</dbReference>
<name>A0A2A2HTR9_9EURY</name>
<feature type="transmembrane region" description="Helical" evidence="6">
    <location>
        <begin position="108"/>
        <end position="128"/>
    </location>
</feature>
<protein>
    <submittedName>
        <fullName evidence="7">Cobalt ABC transporter permease</fullName>
    </submittedName>
</protein>
<feature type="transmembrane region" description="Helical" evidence="6">
    <location>
        <begin position="247"/>
        <end position="266"/>
    </location>
</feature>
<dbReference type="InterPro" id="IPR051611">
    <property type="entry name" value="ECF_transporter_component"/>
</dbReference>
<keyword evidence="8" id="KW-1185">Reference proteome</keyword>
<comment type="subcellular location">
    <subcellularLocation>
        <location evidence="1">Cell membrane</location>
        <topology evidence="1">Multi-pass membrane protein</topology>
    </subcellularLocation>
</comment>
<gene>
    <name evidence="7" type="ORF">ASJ81_05565</name>
</gene>
<keyword evidence="2" id="KW-1003">Cell membrane</keyword>
<organism evidence="7 8">
    <name type="scientific">Methanosarcina spelaei</name>
    <dbReference type="NCBI Taxonomy" id="1036679"/>
    <lineage>
        <taxon>Archaea</taxon>
        <taxon>Methanobacteriati</taxon>
        <taxon>Methanobacteriota</taxon>
        <taxon>Stenosarchaea group</taxon>
        <taxon>Methanomicrobia</taxon>
        <taxon>Methanosarcinales</taxon>
        <taxon>Methanosarcinaceae</taxon>
        <taxon>Methanosarcina</taxon>
    </lineage>
</organism>
<dbReference type="RefSeq" id="WP_095644449.1">
    <property type="nucleotide sequence ID" value="NZ_LMVP01000201.1"/>
</dbReference>
<dbReference type="PANTHER" id="PTHR34857:SF2">
    <property type="entry name" value="SLL0384 PROTEIN"/>
    <property type="match status" value="1"/>
</dbReference>
<dbReference type="Pfam" id="PF02361">
    <property type="entry name" value="CbiQ"/>
    <property type="match status" value="1"/>
</dbReference>
<accession>A0A2A2HTR9</accession>
<dbReference type="EMBL" id="LMVP01000201">
    <property type="protein sequence ID" value="PAV12673.1"/>
    <property type="molecule type" value="Genomic_DNA"/>
</dbReference>
<dbReference type="CDD" id="cd16914">
    <property type="entry name" value="EcfT"/>
    <property type="match status" value="1"/>
</dbReference>
<reference evidence="7 8" key="1">
    <citation type="journal article" date="2017" name="BMC Genomics">
        <title>Genomic analysis of methanogenic archaea reveals a shift towards energy conservation.</title>
        <authorList>
            <person name="Gilmore S.P."/>
            <person name="Henske J.K."/>
            <person name="Sexton J.A."/>
            <person name="Solomon K.V."/>
            <person name="Seppala S."/>
            <person name="Yoo J.I."/>
            <person name="Huyett L.M."/>
            <person name="Pressman A."/>
            <person name="Cogan J.Z."/>
            <person name="Kivenson V."/>
            <person name="Peng X."/>
            <person name="Tan Y."/>
            <person name="Valentine D.L."/>
            <person name="O'Malley M.A."/>
        </authorList>
    </citation>
    <scope>NUCLEOTIDE SEQUENCE [LARGE SCALE GENOMIC DNA]</scope>
    <source>
        <strain evidence="7 8">MC-15</strain>
    </source>
</reference>
<evidence type="ECO:0000313" key="7">
    <source>
        <dbReference type="EMBL" id="PAV12673.1"/>
    </source>
</evidence>
<evidence type="ECO:0000256" key="1">
    <source>
        <dbReference type="ARBA" id="ARBA00004651"/>
    </source>
</evidence>
<feature type="transmembrane region" description="Helical" evidence="6">
    <location>
        <begin position="137"/>
        <end position="157"/>
    </location>
</feature>
<dbReference type="PANTHER" id="PTHR34857">
    <property type="entry name" value="SLL0384 PROTEIN"/>
    <property type="match status" value="1"/>
</dbReference>
<evidence type="ECO:0000256" key="6">
    <source>
        <dbReference type="SAM" id="Phobius"/>
    </source>
</evidence>